<dbReference type="PROSITE" id="PS50914">
    <property type="entry name" value="BON"/>
    <property type="match status" value="1"/>
</dbReference>
<dbReference type="Proteomes" id="UP000464495">
    <property type="component" value="Chromosome"/>
</dbReference>
<evidence type="ECO:0000313" key="4">
    <source>
        <dbReference type="Proteomes" id="UP000464495"/>
    </source>
</evidence>
<feature type="domain" description="BON" evidence="2">
    <location>
        <begin position="100"/>
        <end position="168"/>
    </location>
</feature>
<feature type="region of interest" description="Disordered" evidence="1">
    <location>
        <begin position="82"/>
        <end position="102"/>
    </location>
</feature>
<evidence type="ECO:0000256" key="1">
    <source>
        <dbReference type="SAM" id="MobiDB-lite"/>
    </source>
</evidence>
<name>A0A6P1T1X3_9RHOB</name>
<organism evidence="3 4">
    <name type="scientific">Algicella marina</name>
    <dbReference type="NCBI Taxonomy" id="2683284"/>
    <lineage>
        <taxon>Bacteria</taxon>
        <taxon>Pseudomonadati</taxon>
        <taxon>Pseudomonadota</taxon>
        <taxon>Alphaproteobacteria</taxon>
        <taxon>Rhodobacterales</taxon>
        <taxon>Paracoccaceae</taxon>
        <taxon>Algicella</taxon>
    </lineage>
</organism>
<accession>A0A6P1T1X3</accession>
<sequence length="170" mass="18498">MTGRLETMTTKATRDRVSRRDSSRGNREGQTGVLGWLMMLRTHAVPDRRADESRFRLGTGTGEGVFDGVRRWLASAVENDEFSRRGAAHRTGEGETTDPSPARIEADLRKCLADEPILKAGDIAVAVRDRTVVLTGEVTSQRAKRRAGMCAGKVEGVAGLENNLSVEPSC</sequence>
<dbReference type="InterPro" id="IPR007055">
    <property type="entry name" value="BON_dom"/>
</dbReference>
<dbReference type="RefSeq" id="WP_161862359.1">
    <property type="nucleotide sequence ID" value="NZ_CP046620.1"/>
</dbReference>
<dbReference type="AlphaFoldDB" id="A0A6P1T1X3"/>
<feature type="region of interest" description="Disordered" evidence="1">
    <location>
        <begin position="1"/>
        <end position="30"/>
    </location>
</feature>
<dbReference type="SMART" id="SM00749">
    <property type="entry name" value="BON"/>
    <property type="match status" value="1"/>
</dbReference>
<evidence type="ECO:0000313" key="3">
    <source>
        <dbReference type="EMBL" id="QHQ35800.1"/>
    </source>
</evidence>
<gene>
    <name evidence="3" type="ORF">GO499_11765</name>
</gene>
<dbReference type="KEGG" id="amaq:GO499_11765"/>
<evidence type="ECO:0000259" key="2">
    <source>
        <dbReference type="PROSITE" id="PS50914"/>
    </source>
</evidence>
<proteinExistence type="predicted"/>
<keyword evidence="4" id="KW-1185">Reference proteome</keyword>
<protein>
    <submittedName>
        <fullName evidence="3">BON domain-containing protein</fullName>
    </submittedName>
</protein>
<dbReference type="Pfam" id="PF04972">
    <property type="entry name" value="BON"/>
    <property type="match status" value="1"/>
</dbReference>
<dbReference type="EMBL" id="CP046620">
    <property type="protein sequence ID" value="QHQ35800.1"/>
    <property type="molecule type" value="Genomic_DNA"/>
</dbReference>
<dbReference type="Gene3D" id="3.30.1340.30">
    <property type="match status" value="1"/>
</dbReference>
<feature type="compositionally biased region" description="Basic and acidic residues" evidence="1">
    <location>
        <begin position="12"/>
        <end position="27"/>
    </location>
</feature>
<reference evidence="3 4" key="1">
    <citation type="submission" date="2019-12" db="EMBL/GenBank/DDBJ databases">
        <title>Complete genome sequence of Algicella marina strain 9Alg 56(T) isolated from the red alga Tichocarpus crinitus.</title>
        <authorList>
            <person name="Kim S.-G."/>
            <person name="Nedashkovskaya O.I."/>
        </authorList>
    </citation>
    <scope>NUCLEOTIDE SEQUENCE [LARGE SCALE GENOMIC DNA]</scope>
    <source>
        <strain evidence="3 4">9Alg 56</strain>
    </source>
</reference>
<dbReference type="InterPro" id="IPR014004">
    <property type="entry name" value="Transpt-assoc_nodulatn_dom_bac"/>
</dbReference>